<sequence>MIQEFCQNEGHDSEELLYVCNELKCIDLISNKLICQKCLCVHNGVSYKKLKEKAFKNYNQYIEMLQNDIDENETLKKSIEESLKELQGKIMKMLSNFQKNIFTFVDQQNQRLQTNKSQAQSLMQDQNPSLDSYIFFAKFSDKKAKQKQETTKQQIKAIVTDLIDDLTKKIEYLKQPDVNEYKIIEFELQSFEIKSILKKQLPYSYCEEHCSNNTSICINTKCLEQNNLDYHCLRCSKTSHVEDFKNNYLVEYDKLKKDQKIMQNFVVNKKQCIKEYAQKLANNLINQIRIEQKEQQSKYEIAIENIKSIHQQFEINLSVQDNKYVFGNLILQFITTKKAKMVKQKFLEQCGFLQQKQDQILKLQICQKELKEVIDQIDQMIKSYSSENMLNLILREIQEIRKDKNEIQYLQNENQSLIQIIDNLQGQINSLILKNKSQENASDNLLTNIDNLKQNNQSQQVTIKDIQIEIDNLKQNISSQQVTIKEKQIEIDNLKQNNSSQQVTIKDKQIEIDNLKQNITSSISDYKGQIDRN</sequence>
<keyword evidence="1" id="KW-0175">Coiled coil</keyword>
<proteinExistence type="predicted"/>
<feature type="coiled-coil region" evidence="1">
    <location>
        <begin position="62"/>
        <end position="125"/>
    </location>
</feature>
<evidence type="ECO:0000313" key="2">
    <source>
        <dbReference type="EMBL" id="CAD8130452.1"/>
    </source>
</evidence>
<name>A0A8S1RT94_9CILI</name>
<protein>
    <submittedName>
        <fullName evidence="2">Uncharacterized protein</fullName>
    </submittedName>
</protein>
<organism evidence="2 3">
    <name type="scientific">Paramecium sonneborni</name>
    <dbReference type="NCBI Taxonomy" id="65129"/>
    <lineage>
        <taxon>Eukaryota</taxon>
        <taxon>Sar</taxon>
        <taxon>Alveolata</taxon>
        <taxon>Ciliophora</taxon>
        <taxon>Intramacronucleata</taxon>
        <taxon>Oligohymenophorea</taxon>
        <taxon>Peniculida</taxon>
        <taxon>Parameciidae</taxon>
        <taxon>Paramecium</taxon>
    </lineage>
</organism>
<keyword evidence="3" id="KW-1185">Reference proteome</keyword>
<reference evidence="2" key="1">
    <citation type="submission" date="2021-01" db="EMBL/GenBank/DDBJ databases">
        <authorList>
            <consortium name="Genoscope - CEA"/>
            <person name="William W."/>
        </authorList>
    </citation>
    <scope>NUCLEOTIDE SEQUENCE</scope>
</reference>
<dbReference type="OrthoDB" id="309181at2759"/>
<dbReference type="AlphaFoldDB" id="A0A8S1RT94"/>
<gene>
    <name evidence="2" type="ORF">PSON_ATCC_30995.1.T2910005</name>
</gene>
<evidence type="ECO:0000256" key="1">
    <source>
        <dbReference type="SAM" id="Coils"/>
    </source>
</evidence>
<accession>A0A8S1RT94</accession>
<evidence type="ECO:0000313" key="3">
    <source>
        <dbReference type="Proteomes" id="UP000692954"/>
    </source>
</evidence>
<feature type="coiled-coil region" evidence="1">
    <location>
        <begin position="363"/>
        <end position="518"/>
    </location>
</feature>
<dbReference type="EMBL" id="CAJJDN010000291">
    <property type="protein sequence ID" value="CAD8130452.1"/>
    <property type="molecule type" value="Genomic_DNA"/>
</dbReference>
<dbReference type="Proteomes" id="UP000692954">
    <property type="component" value="Unassembled WGS sequence"/>
</dbReference>
<comment type="caution">
    <text evidence="2">The sequence shown here is derived from an EMBL/GenBank/DDBJ whole genome shotgun (WGS) entry which is preliminary data.</text>
</comment>